<accession>A0A834AEI3</accession>
<feature type="region of interest" description="Disordered" evidence="1">
    <location>
        <begin position="89"/>
        <end position="118"/>
    </location>
</feature>
<sequence length="131" mass="14350">MKAASQREQLLYSLCHRQGPQQGPHRRGPQQVLTEWPLDSLVERGGHQQQIVFEFGGPGSSTFLHLPSPQLVLPTVLCPVQSWPLKRLEAETSDRTGHAVRTRHPRTGASGSRTPGLFSSIPGDTCGFSVC</sequence>
<organism evidence="2 3">
    <name type="scientific">Phyllostomus discolor</name>
    <name type="common">pale spear-nosed bat</name>
    <dbReference type="NCBI Taxonomy" id="89673"/>
    <lineage>
        <taxon>Eukaryota</taxon>
        <taxon>Metazoa</taxon>
        <taxon>Chordata</taxon>
        <taxon>Craniata</taxon>
        <taxon>Vertebrata</taxon>
        <taxon>Euteleostomi</taxon>
        <taxon>Mammalia</taxon>
        <taxon>Eutheria</taxon>
        <taxon>Laurasiatheria</taxon>
        <taxon>Chiroptera</taxon>
        <taxon>Yangochiroptera</taxon>
        <taxon>Phyllostomidae</taxon>
        <taxon>Phyllostominae</taxon>
        <taxon>Phyllostomus</taxon>
    </lineage>
</organism>
<reference evidence="2 3" key="1">
    <citation type="journal article" date="2020" name="Nature">
        <title>Six reference-quality genomes reveal evolution of bat adaptations.</title>
        <authorList>
            <person name="Jebb D."/>
            <person name="Huang Z."/>
            <person name="Pippel M."/>
            <person name="Hughes G.M."/>
            <person name="Lavrichenko K."/>
            <person name="Devanna P."/>
            <person name="Winkler S."/>
            <person name="Jermiin L.S."/>
            <person name="Skirmuntt E.C."/>
            <person name="Katzourakis A."/>
            <person name="Burkitt-Gray L."/>
            <person name="Ray D.A."/>
            <person name="Sullivan K.A.M."/>
            <person name="Roscito J.G."/>
            <person name="Kirilenko B.M."/>
            <person name="Davalos L.M."/>
            <person name="Corthals A.P."/>
            <person name="Power M.L."/>
            <person name="Jones G."/>
            <person name="Ransome R.D."/>
            <person name="Dechmann D.K.N."/>
            <person name="Locatelli A.G."/>
            <person name="Puechmaille S.J."/>
            <person name="Fedrigo O."/>
            <person name="Jarvis E.D."/>
            <person name="Hiller M."/>
            <person name="Vernes S.C."/>
            <person name="Myers E.W."/>
            <person name="Teeling E.C."/>
        </authorList>
    </citation>
    <scope>NUCLEOTIDE SEQUENCE [LARGE SCALE GENOMIC DNA]</scope>
    <source>
        <strain evidence="2">Bat1K_MPI-CBG_1</strain>
    </source>
</reference>
<evidence type="ECO:0000313" key="3">
    <source>
        <dbReference type="Proteomes" id="UP000664940"/>
    </source>
</evidence>
<dbReference type="EMBL" id="JABVXQ010000005">
    <property type="protein sequence ID" value="KAF6109528.1"/>
    <property type="molecule type" value="Genomic_DNA"/>
</dbReference>
<name>A0A834AEI3_9CHIR</name>
<evidence type="ECO:0000256" key="1">
    <source>
        <dbReference type="SAM" id="MobiDB-lite"/>
    </source>
</evidence>
<dbReference type="AlphaFoldDB" id="A0A834AEI3"/>
<gene>
    <name evidence="2" type="ORF">HJG60_010801</name>
</gene>
<protein>
    <submittedName>
        <fullName evidence="2">Uncharacterized protein</fullName>
    </submittedName>
</protein>
<evidence type="ECO:0000313" key="2">
    <source>
        <dbReference type="EMBL" id="KAF6109528.1"/>
    </source>
</evidence>
<proteinExistence type="predicted"/>
<dbReference type="Proteomes" id="UP000664940">
    <property type="component" value="Unassembled WGS sequence"/>
</dbReference>
<comment type="caution">
    <text evidence="2">The sequence shown here is derived from an EMBL/GenBank/DDBJ whole genome shotgun (WGS) entry which is preliminary data.</text>
</comment>